<dbReference type="Gene3D" id="3.40.190.10">
    <property type="entry name" value="Periplasmic binding protein-like II"/>
    <property type="match status" value="2"/>
</dbReference>
<proteinExistence type="predicted"/>
<sequence length="275" mass="29646">MLGYRIKLAAVALPLLALTVSAIQAKADETRLLLTGSSTIAPIAEEIAHLYEEKNQDVRIDIQTGGSTKGVIDQRRGLNDIAMVSRRLKPSESDLTAHTFALDGLAMIVHEDNAVEDLSSDDIRAIYTRKKTDWSDFGDDGGEIIIINKSEGRATLDLFLDHFGLIPPDIKPHMVIGENEQGIKAVAGNRSAIGYVAISTAFYDAEHGVAIKLVGLDGVLATVENVANGSYPAIRQLNLVTAGEVSKTTQAFLDFAQSEAVHEILDTFHVVAPSR</sequence>
<dbReference type="InterPro" id="IPR024370">
    <property type="entry name" value="PBP_domain"/>
</dbReference>
<name>A0A369TF26_9PROT</name>
<feature type="signal peptide" evidence="2">
    <location>
        <begin position="1"/>
        <end position="27"/>
    </location>
</feature>
<dbReference type="Proteomes" id="UP000253941">
    <property type="component" value="Unassembled WGS sequence"/>
</dbReference>
<dbReference type="PANTHER" id="PTHR30570">
    <property type="entry name" value="PERIPLASMIC PHOSPHATE BINDING COMPONENT OF PHOSPHATE ABC TRANSPORTER"/>
    <property type="match status" value="1"/>
</dbReference>
<evidence type="ECO:0000256" key="2">
    <source>
        <dbReference type="SAM" id="SignalP"/>
    </source>
</evidence>
<accession>A0A369TF26</accession>
<evidence type="ECO:0000259" key="3">
    <source>
        <dbReference type="Pfam" id="PF12849"/>
    </source>
</evidence>
<evidence type="ECO:0000256" key="1">
    <source>
        <dbReference type="ARBA" id="ARBA00022729"/>
    </source>
</evidence>
<dbReference type="Pfam" id="PF12849">
    <property type="entry name" value="PBP_like_2"/>
    <property type="match status" value="1"/>
</dbReference>
<dbReference type="AlphaFoldDB" id="A0A369TF26"/>
<evidence type="ECO:0000313" key="4">
    <source>
        <dbReference type="EMBL" id="RDD62975.1"/>
    </source>
</evidence>
<comment type="caution">
    <text evidence="4">The sequence shown here is derived from an EMBL/GenBank/DDBJ whole genome shotgun (WGS) entry which is preliminary data.</text>
</comment>
<dbReference type="RefSeq" id="WP_114580926.1">
    <property type="nucleotide sequence ID" value="NZ_QPMH01000003.1"/>
</dbReference>
<keyword evidence="5" id="KW-1185">Reference proteome</keyword>
<organism evidence="4 5">
    <name type="scientific">Ferruginivarius sediminum</name>
    <dbReference type="NCBI Taxonomy" id="2661937"/>
    <lineage>
        <taxon>Bacteria</taxon>
        <taxon>Pseudomonadati</taxon>
        <taxon>Pseudomonadota</taxon>
        <taxon>Alphaproteobacteria</taxon>
        <taxon>Rhodospirillales</taxon>
        <taxon>Rhodospirillaceae</taxon>
        <taxon>Ferruginivarius</taxon>
    </lineage>
</organism>
<feature type="domain" description="PBP" evidence="3">
    <location>
        <begin position="28"/>
        <end position="259"/>
    </location>
</feature>
<keyword evidence="1 2" id="KW-0732">Signal</keyword>
<feature type="chain" id="PRO_5016885164" evidence="2">
    <location>
        <begin position="28"/>
        <end position="275"/>
    </location>
</feature>
<reference evidence="4 5" key="1">
    <citation type="submission" date="2018-07" db="EMBL/GenBank/DDBJ databases">
        <title>Venubactetium sediminum gen. nov., sp. nov., isolated from a marine solar saltern.</title>
        <authorList>
            <person name="Wang S."/>
        </authorList>
    </citation>
    <scope>NUCLEOTIDE SEQUENCE [LARGE SCALE GENOMIC DNA]</scope>
    <source>
        <strain evidence="4 5">WD2A32</strain>
    </source>
</reference>
<dbReference type="EMBL" id="QPMH01000003">
    <property type="protein sequence ID" value="RDD62975.1"/>
    <property type="molecule type" value="Genomic_DNA"/>
</dbReference>
<evidence type="ECO:0000313" key="5">
    <source>
        <dbReference type="Proteomes" id="UP000253941"/>
    </source>
</evidence>
<gene>
    <name evidence="4" type="ORF">DRB17_04155</name>
</gene>
<dbReference type="InterPro" id="IPR050811">
    <property type="entry name" value="Phosphate_ABC_transporter"/>
</dbReference>
<protein>
    <submittedName>
        <fullName evidence="4">Phosphate ABC transporter substrate-binding protein</fullName>
    </submittedName>
</protein>
<dbReference type="PANTHER" id="PTHR30570:SF1">
    <property type="entry name" value="PHOSPHATE-BINDING PROTEIN PSTS"/>
    <property type="match status" value="1"/>
</dbReference>
<dbReference type="CDD" id="cd13653">
    <property type="entry name" value="PBP2_phosphate_like_1"/>
    <property type="match status" value="1"/>
</dbReference>
<dbReference type="SUPFAM" id="SSF53850">
    <property type="entry name" value="Periplasmic binding protein-like II"/>
    <property type="match status" value="1"/>
</dbReference>